<organism evidence="2 3">
    <name type="scientific">Embleya scabrispora</name>
    <dbReference type="NCBI Taxonomy" id="159449"/>
    <lineage>
        <taxon>Bacteria</taxon>
        <taxon>Bacillati</taxon>
        <taxon>Actinomycetota</taxon>
        <taxon>Actinomycetes</taxon>
        <taxon>Kitasatosporales</taxon>
        <taxon>Streptomycetaceae</taxon>
        <taxon>Embleya</taxon>
    </lineage>
</organism>
<comment type="caution">
    <text evidence="2">The sequence shown here is derived from an EMBL/GenBank/DDBJ whole genome shotgun (WGS) entry which is preliminary data.</text>
</comment>
<dbReference type="EMBL" id="MWQN01000001">
    <property type="protein sequence ID" value="OPC79955.1"/>
    <property type="molecule type" value="Genomic_DNA"/>
</dbReference>
<evidence type="ECO:0000313" key="2">
    <source>
        <dbReference type="EMBL" id="OPC79955.1"/>
    </source>
</evidence>
<dbReference type="AlphaFoldDB" id="A0A1T3NT78"/>
<dbReference type="RefSeq" id="WP_078974222.1">
    <property type="nucleotide sequence ID" value="NZ_MWQN01000001.1"/>
</dbReference>
<sequence length="138" mass="15290">MDDLADAVAAALDTTPTHAADILTRLTNAGWELTRITRPHARTLAEAFAQRTQDAGNGHLDWTGFRDRDGRPRYQVAGTAWTGMRLAWATTRTRPPDGNVRADCDHPGCVAPEHLTDRRDRDLTRAVLGTPRRRARPA</sequence>
<reference evidence="2 3" key="1">
    <citation type="submission" date="2017-03" db="EMBL/GenBank/DDBJ databases">
        <title>Draft genome sequence of Streptomyces scabrisporus NF3, endophyte isolated from Amphipterygium adstringens.</title>
        <authorList>
            <person name="Vazquez M."/>
            <person name="Ceapa C.D."/>
            <person name="Rodriguez Luna D."/>
            <person name="Sanchez Esquivel S."/>
        </authorList>
    </citation>
    <scope>NUCLEOTIDE SEQUENCE [LARGE SCALE GENOMIC DNA]</scope>
    <source>
        <strain evidence="2 3">NF3</strain>
    </source>
</reference>
<dbReference type="STRING" id="159449.B4N89_02435"/>
<dbReference type="OrthoDB" id="4246507at2"/>
<feature type="region of interest" description="Disordered" evidence="1">
    <location>
        <begin position="92"/>
        <end position="111"/>
    </location>
</feature>
<keyword evidence="3" id="KW-1185">Reference proteome</keyword>
<evidence type="ECO:0008006" key="4">
    <source>
        <dbReference type="Google" id="ProtNLM"/>
    </source>
</evidence>
<name>A0A1T3NT78_9ACTN</name>
<protein>
    <recommendedName>
        <fullName evidence="4">HNH endonuclease</fullName>
    </recommendedName>
</protein>
<accession>A0A1T3NT78</accession>
<gene>
    <name evidence="2" type="ORF">B4N89_02435</name>
</gene>
<dbReference type="Proteomes" id="UP000190037">
    <property type="component" value="Unassembled WGS sequence"/>
</dbReference>
<proteinExistence type="predicted"/>
<evidence type="ECO:0000256" key="1">
    <source>
        <dbReference type="SAM" id="MobiDB-lite"/>
    </source>
</evidence>
<evidence type="ECO:0000313" key="3">
    <source>
        <dbReference type="Proteomes" id="UP000190037"/>
    </source>
</evidence>